<dbReference type="PANTHER" id="PTHR34675:SF1">
    <property type="entry name" value="PROTEIN TRIGALACTOSYLDIACYLGLYCEROL 2, CHLOROPLASTIC"/>
    <property type="match status" value="1"/>
</dbReference>
<gene>
    <name evidence="4" type="ORF">PCOL08062_LOCUS3241</name>
</gene>
<dbReference type="GO" id="GO:0005543">
    <property type="term" value="F:phospholipid binding"/>
    <property type="evidence" value="ECO:0007669"/>
    <property type="project" value="TreeGrafter"/>
</dbReference>
<dbReference type="InterPro" id="IPR039342">
    <property type="entry name" value="TGD2-like"/>
</dbReference>
<sequence>MAAMAAMTPAAPASQMHAARGNTVAAPQPQRSSALSARGGVVRRWGAARMRRGVVAAAAAGSQQAPEESSGSEGSKSSGQGIGGGLLRPLRDFGFGSKSIAEGGVGLFLVTGVGFFCAVFGWVSKQRMASLSTSYEATMRFPMACGIEVGTPVRIRDVRAGQVRSVRPTLAAVEVVVDMVDETCIIPKNAKVEVNQHGLIAETMIDITPQLPLPEPKHSPLDVEACRREGALICNGDSVDGETGVSLDDLVAIMTRLSRETEKHGLDKLFKAADTAEMMMRDAHPLLDRVEKISAEIAPLLKSANDEDMLKSLQALVDNAAALADDVHELNRVVLTDENKGLIRDSIATLTETLRHVEGISGDVGKITGDDGTQYNLKQLVEALSRMLNE</sequence>
<evidence type="ECO:0000256" key="1">
    <source>
        <dbReference type="SAM" id="MobiDB-lite"/>
    </source>
</evidence>
<keyword evidence="2" id="KW-0472">Membrane</keyword>
<dbReference type="PANTHER" id="PTHR34675">
    <property type="entry name" value="PROTEIN TRIGALACTOSYLDIACYLGLYCEROL 2, CHLOROPLASTIC"/>
    <property type="match status" value="1"/>
</dbReference>
<protein>
    <recommendedName>
        <fullName evidence="3">Mce/MlaD domain-containing protein</fullName>
    </recommendedName>
</protein>
<dbReference type="EMBL" id="HBDZ01004236">
    <property type="protein sequence ID" value="CAD8233831.1"/>
    <property type="molecule type" value="Transcribed_RNA"/>
</dbReference>
<feature type="transmembrane region" description="Helical" evidence="2">
    <location>
        <begin position="100"/>
        <end position="123"/>
    </location>
</feature>
<feature type="compositionally biased region" description="Low complexity" evidence="1">
    <location>
        <begin position="1"/>
        <end position="13"/>
    </location>
</feature>
<dbReference type="GO" id="GO:0009706">
    <property type="term" value="C:chloroplast inner membrane"/>
    <property type="evidence" value="ECO:0007669"/>
    <property type="project" value="TreeGrafter"/>
</dbReference>
<dbReference type="InterPro" id="IPR003399">
    <property type="entry name" value="Mce/MlaD"/>
</dbReference>
<evidence type="ECO:0000313" key="4">
    <source>
        <dbReference type="EMBL" id="CAD8233831.1"/>
    </source>
</evidence>
<keyword evidence="2" id="KW-1133">Transmembrane helix</keyword>
<feature type="region of interest" description="Disordered" evidence="1">
    <location>
        <begin position="1"/>
        <end position="40"/>
    </location>
</feature>
<organism evidence="4">
    <name type="scientific">Prasinoderma coloniale</name>
    <dbReference type="NCBI Taxonomy" id="156133"/>
    <lineage>
        <taxon>Eukaryota</taxon>
        <taxon>Viridiplantae</taxon>
        <taxon>Prasinodermophyta</taxon>
        <taxon>Prasinodermophyceae</taxon>
        <taxon>Prasinodermales</taxon>
        <taxon>Prasinodermaceae</taxon>
        <taxon>Prasinoderma</taxon>
    </lineage>
</organism>
<accession>A0A7R9TFA3</accession>
<feature type="region of interest" description="Disordered" evidence="1">
    <location>
        <begin position="58"/>
        <end position="81"/>
    </location>
</feature>
<name>A0A7R9TFA3_9VIRI</name>
<evidence type="ECO:0000256" key="2">
    <source>
        <dbReference type="SAM" id="Phobius"/>
    </source>
</evidence>
<dbReference type="AlphaFoldDB" id="A0A7R9TFA3"/>
<reference evidence="4" key="1">
    <citation type="submission" date="2021-01" db="EMBL/GenBank/DDBJ databases">
        <authorList>
            <person name="Corre E."/>
            <person name="Pelletier E."/>
            <person name="Niang G."/>
            <person name="Scheremetjew M."/>
            <person name="Finn R."/>
            <person name="Kale V."/>
            <person name="Holt S."/>
            <person name="Cochrane G."/>
            <person name="Meng A."/>
            <person name="Brown T."/>
            <person name="Cohen L."/>
        </authorList>
    </citation>
    <scope>NUCLEOTIDE SEQUENCE</scope>
    <source>
        <strain evidence="4">CCMP1413</strain>
    </source>
</reference>
<feature type="domain" description="Mce/MlaD" evidence="3">
    <location>
        <begin position="134"/>
        <end position="209"/>
    </location>
</feature>
<dbReference type="Pfam" id="PF02470">
    <property type="entry name" value="MlaD"/>
    <property type="match status" value="1"/>
</dbReference>
<dbReference type="GO" id="GO:0005319">
    <property type="term" value="F:lipid transporter activity"/>
    <property type="evidence" value="ECO:0007669"/>
    <property type="project" value="TreeGrafter"/>
</dbReference>
<keyword evidence="2" id="KW-0812">Transmembrane</keyword>
<proteinExistence type="predicted"/>
<evidence type="ECO:0000259" key="3">
    <source>
        <dbReference type="Pfam" id="PF02470"/>
    </source>
</evidence>
<feature type="compositionally biased region" description="Low complexity" evidence="1">
    <location>
        <begin position="58"/>
        <end position="79"/>
    </location>
</feature>